<evidence type="ECO:0000313" key="3">
    <source>
        <dbReference type="Proteomes" id="UP001177140"/>
    </source>
</evidence>
<dbReference type="Proteomes" id="UP001177140">
    <property type="component" value="Unassembled WGS sequence"/>
</dbReference>
<evidence type="ECO:0000256" key="1">
    <source>
        <dbReference type="SAM" id="SignalP"/>
    </source>
</evidence>
<dbReference type="EMBL" id="JAJJMA010102564">
    <property type="protein sequence ID" value="MCL7030511.1"/>
    <property type="molecule type" value="Genomic_DNA"/>
</dbReference>
<proteinExistence type="predicted"/>
<organism evidence="2 3">
    <name type="scientific">Papaver nudicaule</name>
    <name type="common">Iceland poppy</name>
    <dbReference type="NCBI Taxonomy" id="74823"/>
    <lineage>
        <taxon>Eukaryota</taxon>
        <taxon>Viridiplantae</taxon>
        <taxon>Streptophyta</taxon>
        <taxon>Embryophyta</taxon>
        <taxon>Tracheophyta</taxon>
        <taxon>Spermatophyta</taxon>
        <taxon>Magnoliopsida</taxon>
        <taxon>Ranunculales</taxon>
        <taxon>Papaveraceae</taxon>
        <taxon>Papaveroideae</taxon>
        <taxon>Papaver</taxon>
    </lineage>
</organism>
<feature type="chain" id="PRO_5041462887" evidence="1">
    <location>
        <begin position="28"/>
        <end position="99"/>
    </location>
</feature>
<keyword evidence="3" id="KW-1185">Reference proteome</keyword>
<accession>A0AA41S5X5</accession>
<feature type="signal peptide" evidence="1">
    <location>
        <begin position="1"/>
        <end position="27"/>
    </location>
</feature>
<dbReference type="AlphaFoldDB" id="A0AA41S5X5"/>
<reference evidence="2" key="1">
    <citation type="submission" date="2022-03" db="EMBL/GenBank/DDBJ databases">
        <title>A functionally conserved STORR gene fusion in Papaver species that diverged 16.8 million years ago.</title>
        <authorList>
            <person name="Catania T."/>
        </authorList>
    </citation>
    <scope>NUCLEOTIDE SEQUENCE</scope>
    <source>
        <strain evidence="2">S-191538</strain>
    </source>
</reference>
<keyword evidence="1" id="KW-0732">Signal</keyword>
<evidence type="ECO:0000313" key="2">
    <source>
        <dbReference type="EMBL" id="MCL7030511.1"/>
    </source>
</evidence>
<protein>
    <submittedName>
        <fullName evidence="2">Uncharacterized protein</fullName>
    </submittedName>
</protein>
<comment type="caution">
    <text evidence="2">The sequence shown here is derived from an EMBL/GenBank/DDBJ whole genome shotgun (WGS) entry which is preliminary data.</text>
</comment>
<name>A0AA41S5X5_PAPNU</name>
<gene>
    <name evidence="2" type="ORF">MKW94_002621</name>
</gene>
<sequence>MSSLTTRPVVALSLCLLLLGFSYIVEAAARPIITDDAGTAAVTYHRCDMKDSSCHHDDECNNICSHGGICYAPPHEKKIDVNFFGGPVTARRGCCCYRS</sequence>